<dbReference type="InterPro" id="IPR028055">
    <property type="entry name" value="YidC/Oxa/ALB_C"/>
</dbReference>
<sequence>MTEYRSNNFNQFSHGEKERQKKKTIWKKILFWLKIVLYVFLFGITMTGCVQSCVIKSSNHTGNGIEFFPNKNEVPPRVETLIADTKISDEDKNILQKNNSLNELFASNDVLRFKNEELFNYHLSYKNNKDIIDGIRKQHGDSYGAYKNWNSAIQLRNQDKSLFDDQVIVNTQTVNPGSNEKSNKFLFATKPLDGENNFNYQTIYDKYKEWNFIDPSFDFNKYFKYNQEQDRYIVNTEKFKNGTFVEKFLIGSGKNSQSIEFEKPISYLTITPDNNFEQYAKYRRDIFETLALKTFESKNSKFYKSALDEINNNEIIKKEMLNAGISANNGHYTFNDLTKFVVKQLKENSNNFSLSPKVFLALKYYTSALSEYTKILEFKPLNKASPLKEDIIRKIEDKKTEFLKQNDIDKKNKIKQEIEELEGYLSNNINFYYAAPGTVLTFDSNAIENVPFAGDEYQRVIYDWNTSWKLGPFYGLVVFPIAWVSSLLARDMPILSGWGTVFVILIITVVIRLLTLGLTFKQTINQSKQEEIKSKKAKIDAKYADFKNNKQMKARQQQEVADLYKKNGINPLDAFLTILISFPLFFAIWRVIQSLPEFKSTTLLGMSFAETSWRRLFFNAEWQYLIILTTVAIVQGISQMLPFILNKKKFKQRTTIEEAKALKKQNKTQKIMMFVFFFITLIFTAGVQVYWVISGLWTIAQTLGIHYFKKSNYYRRKYINKIK</sequence>
<keyword evidence="5" id="KW-0653">Protein transport</keyword>
<proteinExistence type="inferred from homology"/>
<dbReference type="Proteomes" id="UP000772186">
    <property type="component" value="Unassembled WGS sequence"/>
</dbReference>
<organism evidence="12 13">
    <name type="scientific">Mycoplasma tauri</name>
    <dbReference type="NCBI Taxonomy" id="547987"/>
    <lineage>
        <taxon>Bacteria</taxon>
        <taxon>Bacillati</taxon>
        <taxon>Mycoplasmatota</taxon>
        <taxon>Mollicutes</taxon>
        <taxon>Mycoplasmataceae</taxon>
        <taxon>Mycoplasma</taxon>
    </lineage>
</organism>
<dbReference type="RefSeq" id="WP_223644516.1">
    <property type="nucleotide sequence ID" value="NZ_JAIQBX010000001.1"/>
</dbReference>
<dbReference type="NCBIfam" id="TIGR03592">
    <property type="entry name" value="yidC_oxa1_cterm"/>
    <property type="match status" value="1"/>
</dbReference>
<comment type="caution">
    <text evidence="12">The sequence shown here is derived from an EMBL/GenBank/DDBJ whole genome shotgun (WGS) entry which is preliminary data.</text>
</comment>
<evidence type="ECO:0000256" key="3">
    <source>
        <dbReference type="ARBA" id="ARBA00022475"/>
    </source>
</evidence>
<dbReference type="NCBIfam" id="NF002567">
    <property type="entry name" value="PRK02201.1-2"/>
    <property type="match status" value="1"/>
</dbReference>
<keyword evidence="7 10" id="KW-0472">Membrane</keyword>
<keyword evidence="2" id="KW-0813">Transport</keyword>
<evidence type="ECO:0000256" key="2">
    <source>
        <dbReference type="ARBA" id="ARBA00022448"/>
    </source>
</evidence>
<feature type="transmembrane region" description="Helical" evidence="10">
    <location>
        <begin position="622"/>
        <end position="645"/>
    </location>
</feature>
<reference evidence="12 13" key="1">
    <citation type="submission" date="2021-09" db="EMBL/GenBank/DDBJ databases">
        <title>WGS of Mycoplasma sp. Zaradi2 strains.</title>
        <authorList>
            <person name="Spergser J."/>
        </authorList>
    </citation>
    <scope>NUCLEOTIDE SEQUENCE [LARGE SCALE GENOMIC DNA]</scope>
    <source>
        <strain evidence="12 13">1331</strain>
    </source>
</reference>
<keyword evidence="6 10" id="KW-1133">Transmembrane helix</keyword>
<protein>
    <submittedName>
        <fullName evidence="12">Membrane protein insertase YidC</fullName>
    </submittedName>
</protein>
<feature type="transmembrane region" description="Helical" evidence="10">
    <location>
        <begin position="671"/>
        <end position="693"/>
    </location>
</feature>
<dbReference type="InterPro" id="IPR047196">
    <property type="entry name" value="YidC_ALB_C"/>
</dbReference>
<evidence type="ECO:0000313" key="13">
    <source>
        <dbReference type="Proteomes" id="UP000772186"/>
    </source>
</evidence>
<dbReference type="Pfam" id="PF02096">
    <property type="entry name" value="60KD_IMP"/>
    <property type="match status" value="1"/>
</dbReference>
<evidence type="ECO:0000256" key="9">
    <source>
        <dbReference type="RuleBase" id="RU003945"/>
    </source>
</evidence>
<dbReference type="AlphaFoldDB" id="A0A953NEA8"/>
<dbReference type="GO" id="GO:0032977">
    <property type="term" value="F:membrane insertase activity"/>
    <property type="evidence" value="ECO:0007669"/>
    <property type="project" value="InterPro"/>
</dbReference>
<evidence type="ECO:0000313" key="12">
    <source>
        <dbReference type="EMBL" id="MBZ4195348.1"/>
    </source>
</evidence>
<comment type="similarity">
    <text evidence="9">Belongs to the OXA1/ALB3/YidC family.</text>
</comment>
<comment type="subcellular location">
    <subcellularLocation>
        <location evidence="1">Cell membrane</location>
        <topology evidence="1">Multi-pass membrane protein</topology>
    </subcellularLocation>
    <subcellularLocation>
        <location evidence="9">Membrane</location>
        <topology evidence="9">Multi-pass membrane protein</topology>
    </subcellularLocation>
</comment>
<dbReference type="PANTHER" id="PTHR12428:SF65">
    <property type="entry name" value="CYTOCHROME C OXIDASE ASSEMBLY PROTEIN COX18, MITOCHONDRIAL"/>
    <property type="match status" value="1"/>
</dbReference>
<dbReference type="GO" id="GO:0015031">
    <property type="term" value="P:protein transport"/>
    <property type="evidence" value="ECO:0007669"/>
    <property type="project" value="UniProtKB-KW"/>
</dbReference>
<feature type="transmembrane region" description="Helical" evidence="10">
    <location>
        <begin position="29"/>
        <end position="48"/>
    </location>
</feature>
<evidence type="ECO:0000256" key="8">
    <source>
        <dbReference type="ARBA" id="ARBA00023186"/>
    </source>
</evidence>
<accession>A0A953NEA8</accession>
<evidence type="ECO:0000256" key="6">
    <source>
        <dbReference type="ARBA" id="ARBA00022989"/>
    </source>
</evidence>
<dbReference type="PANTHER" id="PTHR12428">
    <property type="entry name" value="OXA1"/>
    <property type="match status" value="1"/>
</dbReference>
<feature type="domain" description="Membrane insertase YidC/Oxa/ALB C-terminal" evidence="11">
    <location>
        <begin position="502"/>
        <end position="705"/>
    </location>
</feature>
<keyword evidence="3" id="KW-1003">Cell membrane</keyword>
<evidence type="ECO:0000256" key="1">
    <source>
        <dbReference type="ARBA" id="ARBA00004651"/>
    </source>
</evidence>
<evidence type="ECO:0000259" key="11">
    <source>
        <dbReference type="Pfam" id="PF02096"/>
    </source>
</evidence>
<dbReference type="GO" id="GO:0051205">
    <property type="term" value="P:protein insertion into membrane"/>
    <property type="evidence" value="ECO:0007669"/>
    <property type="project" value="TreeGrafter"/>
</dbReference>
<evidence type="ECO:0000256" key="4">
    <source>
        <dbReference type="ARBA" id="ARBA00022692"/>
    </source>
</evidence>
<keyword evidence="4 9" id="KW-0812">Transmembrane</keyword>
<evidence type="ECO:0000256" key="7">
    <source>
        <dbReference type="ARBA" id="ARBA00023136"/>
    </source>
</evidence>
<evidence type="ECO:0000256" key="10">
    <source>
        <dbReference type="SAM" id="Phobius"/>
    </source>
</evidence>
<feature type="transmembrane region" description="Helical" evidence="10">
    <location>
        <begin position="495"/>
        <end position="520"/>
    </location>
</feature>
<name>A0A953NEA8_9MOLU</name>
<dbReference type="InterPro" id="IPR001708">
    <property type="entry name" value="YidC/ALB3/OXA1/COX18"/>
</dbReference>
<feature type="transmembrane region" description="Helical" evidence="10">
    <location>
        <begin position="574"/>
        <end position="592"/>
    </location>
</feature>
<dbReference type="EMBL" id="JAIQBY010000006">
    <property type="protein sequence ID" value="MBZ4195348.1"/>
    <property type="molecule type" value="Genomic_DNA"/>
</dbReference>
<keyword evidence="8" id="KW-0143">Chaperone</keyword>
<evidence type="ECO:0000256" key="5">
    <source>
        <dbReference type="ARBA" id="ARBA00022927"/>
    </source>
</evidence>
<gene>
    <name evidence="12" type="primary">yidC</name>
    <name evidence="12" type="ORF">LAD73_01270</name>
</gene>
<keyword evidence="13" id="KW-1185">Reference proteome</keyword>
<dbReference type="GO" id="GO:0005886">
    <property type="term" value="C:plasma membrane"/>
    <property type="evidence" value="ECO:0007669"/>
    <property type="project" value="UniProtKB-SubCell"/>
</dbReference>
<dbReference type="CDD" id="cd20070">
    <property type="entry name" value="5TM_YidC_Alb3"/>
    <property type="match status" value="1"/>
</dbReference>